<proteinExistence type="inferred from homology"/>
<organism evidence="6">
    <name type="scientific">freshwater metagenome</name>
    <dbReference type="NCBI Taxonomy" id="449393"/>
    <lineage>
        <taxon>unclassified sequences</taxon>
        <taxon>metagenomes</taxon>
        <taxon>ecological metagenomes</taxon>
    </lineage>
</organism>
<keyword evidence="3" id="KW-0378">Hydrolase</keyword>
<dbReference type="Gene3D" id="3.40.50.1820">
    <property type="entry name" value="alpha/beta hydrolase"/>
    <property type="match status" value="1"/>
</dbReference>
<evidence type="ECO:0000259" key="4">
    <source>
        <dbReference type="Pfam" id="PF00561"/>
    </source>
</evidence>
<sequence length="505" mass="54270">MRAKKSLAMFATFTLLLAGCAAVTPADSAVSDNVPAALKPFYTQSVNWKECGEDLKCATINVPVDYKKPAAGSIKLSLNYLASTGDADLGWLVENPGGPGGSGIDFVASASAQVASEAVRKRYNVVGFDPRGVKRSAPIKCLSPKATDEFLYGTTPGAPGSTAEMAASRKAMKKFIDACAKNSGKIFGFVDTVSAARDMDVIRAVLGESKLNFMGFSYGTFLGTTYASVFPERVGRFVLDGAIDPTVSDEDQSANQLKAFDQALKNYLENCLTVDKANCPFTGTVESSMKRITAWYKQLETKELNTDLNRRKLTISGGITGLIMTLYSDTYWQYTTTAFKNAFAGDGTLFLQLADFYNDRETNGTYGSNQLEANLAVSCLDGRSDPSPKAMKAQNSKLQKLSPFFGRYWLNGALGCEQWPYKVAAKPKSYAAKGSAPILVVGTTGDPATPYWQAQNLANKILDNAQLVTFNGEGHTAYGRSNACIVKNVDAYLIDGIVPATDPNC</sequence>
<evidence type="ECO:0000313" key="6">
    <source>
        <dbReference type="EMBL" id="CAB4678335.1"/>
    </source>
</evidence>
<dbReference type="InterPro" id="IPR013595">
    <property type="entry name" value="Pept_S33_TAP-like_C"/>
</dbReference>
<reference evidence="6" key="1">
    <citation type="submission" date="2020-05" db="EMBL/GenBank/DDBJ databases">
        <authorList>
            <person name="Chiriac C."/>
            <person name="Salcher M."/>
            <person name="Ghai R."/>
            <person name="Kavagutti S V."/>
        </authorList>
    </citation>
    <scope>NUCLEOTIDE SEQUENCE</scope>
</reference>
<keyword evidence="2" id="KW-0732">Signal</keyword>
<evidence type="ECO:0000259" key="5">
    <source>
        <dbReference type="Pfam" id="PF08386"/>
    </source>
</evidence>
<comment type="similarity">
    <text evidence="1">Belongs to the peptidase S33 family.</text>
</comment>
<accession>A0A6J6N0F0</accession>
<dbReference type="InterPro" id="IPR051601">
    <property type="entry name" value="Serine_prot/Carboxylest_S33"/>
</dbReference>
<feature type="domain" description="Peptidase S33 tripeptidyl aminopeptidase-like C-terminal" evidence="5">
    <location>
        <begin position="402"/>
        <end position="505"/>
    </location>
</feature>
<dbReference type="EMBL" id="CAEZXK010000001">
    <property type="protein sequence ID" value="CAB4678335.1"/>
    <property type="molecule type" value="Genomic_DNA"/>
</dbReference>
<dbReference type="SUPFAM" id="SSF53474">
    <property type="entry name" value="alpha/beta-Hydrolases"/>
    <property type="match status" value="1"/>
</dbReference>
<evidence type="ECO:0000256" key="2">
    <source>
        <dbReference type="ARBA" id="ARBA00022729"/>
    </source>
</evidence>
<dbReference type="Pfam" id="PF08386">
    <property type="entry name" value="Abhydrolase_4"/>
    <property type="match status" value="1"/>
</dbReference>
<dbReference type="GO" id="GO:0016787">
    <property type="term" value="F:hydrolase activity"/>
    <property type="evidence" value="ECO:0007669"/>
    <property type="project" value="UniProtKB-KW"/>
</dbReference>
<dbReference type="InterPro" id="IPR000073">
    <property type="entry name" value="AB_hydrolase_1"/>
</dbReference>
<protein>
    <submittedName>
        <fullName evidence="6">Unannotated protein</fullName>
    </submittedName>
</protein>
<dbReference type="InterPro" id="IPR029058">
    <property type="entry name" value="AB_hydrolase_fold"/>
</dbReference>
<dbReference type="AlphaFoldDB" id="A0A6J6N0F0"/>
<name>A0A6J6N0F0_9ZZZZ</name>
<dbReference type="PANTHER" id="PTHR43248:SF29">
    <property type="entry name" value="TRIPEPTIDYL AMINOPEPTIDASE"/>
    <property type="match status" value="1"/>
</dbReference>
<dbReference type="PROSITE" id="PS51257">
    <property type="entry name" value="PROKAR_LIPOPROTEIN"/>
    <property type="match status" value="1"/>
</dbReference>
<evidence type="ECO:0000256" key="3">
    <source>
        <dbReference type="ARBA" id="ARBA00022801"/>
    </source>
</evidence>
<feature type="domain" description="AB hydrolase-1" evidence="4">
    <location>
        <begin position="92"/>
        <end position="273"/>
    </location>
</feature>
<evidence type="ECO:0000256" key="1">
    <source>
        <dbReference type="ARBA" id="ARBA00010088"/>
    </source>
</evidence>
<gene>
    <name evidence="6" type="ORF">UFOPK2370_00071</name>
</gene>
<dbReference type="Pfam" id="PF00561">
    <property type="entry name" value="Abhydrolase_1"/>
    <property type="match status" value="1"/>
</dbReference>
<dbReference type="PANTHER" id="PTHR43248">
    <property type="entry name" value="2-SUCCINYL-6-HYDROXY-2,4-CYCLOHEXADIENE-1-CARBOXYLATE SYNTHASE"/>
    <property type="match status" value="1"/>
</dbReference>